<evidence type="ECO:0000313" key="2">
    <source>
        <dbReference type="Proteomes" id="UP001152803"/>
    </source>
</evidence>
<gene>
    <name evidence="1" type="ORF">COCON_G00223350</name>
</gene>
<reference evidence="1" key="1">
    <citation type="journal article" date="2023" name="Science">
        <title>Genome structures resolve the early diversification of teleost fishes.</title>
        <authorList>
            <person name="Parey E."/>
            <person name="Louis A."/>
            <person name="Montfort J."/>
            <person name="Bouchez O."/>
            <person name="Roques C."/>
            <person name="Iampietro C."/>
            <person name="Lluch J."/>
            <person name="Castinel A."/>
            <person name="Donnadieu C."/>
            <person name="Desvignes T."/>
            <person name="Floi Bucao C."/>
            <person name="Jouanno E."/>
            <person name="Wen M."/>
            <person name="Mejri S."/>
            <person name="Dirks R."/>
            <person name="Jansen H."/>
            <person name="Henkel C."/>
            <person name="Chen W.J."/>
            <person name="Zahm M."/>
            <person name="Cabau C."/>
            <person name="Klopp C."/>
            <person name="Thompson A.W."/>
            <person name="Robinson-Rechavi M."/>
            <person name="Braasch I."/>
            <person name="Lecointre G."/>
            <person name="Bobe J."/>
            <person name="Postlethwait J.H."/>
            <person name="Berthelot C."/>
            <person name="Roest Crollius H."/>
            <person name="Guiguen Y."/>
        </authorList>
    </citation>
    <scope>NUCLEOTIDE SEQUENCE</scope>
    <source>
        <strain evidence="1">Concon-B</strain>
    </source>
</reference>
<sequence length="98" mass="11039">MLRVRGRIGITDGRMLSASRSCPDLVIDGCRCTSERHMELSRQTVRVKVVCSGAELMDTFHPSFLPNTTVSLAQNHGWQPLSSMACCWWLWIENSCPL</sequence>
<dbReference type="Proteomes" id="UP001152803">
    <property type="component" value="Unassembled WGS sequence"/>
</dbReference>
<protein>
    <submittedName>
        <fullName evidence="1">Uncharacterized protein</fullName>
    </submittedName>
</protein>
<dbReference type="EMBL" id="JAFJMO010000018">
    <property type="protein sequence ID" value="KAJ8250413.1"/>
    <property type="molecule type" value="Genomic_DNA"/>
</dbReference>
<dbReference type="OrthoDB" id="10031018at2759"/>
<keyword evidence="2" id="KW-1185">Reference proteome</keyword>
<dbReference type="AlphaFoldDB" id="A0A9Q1HN88"/>
<comment type="caution">
    <text evidence="1">The sequence shown here is derived from an EMBL/GenBank/DDBJ whole genome shotgun (WGS) entry which is preliminary data.</text>
</comment>
<organism evidence="1 2">
    <name type="scientific">Conger conger</name>
    <name type="common">Conger eel</name>
    <name type="synonym">Muraena conger</name>
    <dbReference type="NCBI Taxonomy" id="82655"/>
    <lineage>
        <taxon>Eukaryota</taxon>
        <taxon>Metazoa</taxon>
        <taxon>Chordata</taxon>
        <taxon>Craniata</taxon>
        <taxon>Vertebrata</taxon>
        <taxon>Euteleostomi</taxon>
        <taxon>Actinopterygii</taxon>
        <taxon>Neopterygii</taxon>
        <taxon>Teleostei</taxon>
        <taxon>Anguilliformes</taxon>
        <taxon>Congridae</taxon>
        <taxon>Conger</taxon>
    </lineage>
</organism>
<name>A0A9Q1HN88_CONCO</name>
<evidence type="ECO:0000313" key="1">
    <source>
        <dbReference type="EMBL" id="KAJ8250413.1"/>
    </source>
</evidence>
<accession>A0A9Q1HN88</accession>
<proteinExistence type="predicted"/>